<gene>
    <name evidence="5" type="ORF">O4H32_08380</name>
</gene>
<keyword evidence="3" id="KW-0804">Transcription</keyword>
<evidence type="ECO:0000256" key="1">
    <source>
        <dbReference type="ARBA" id="ARBA00023015"/>
    </source>
</evidence>
<proteinExistence type="predicted"/>
<dbReference type="InterPro" id="IPR000524">
    <property type="entry name" value="Tscrpt_reg_HTH_GntR"/>
</dbReference>
<protein>
    <submittedName>
        <fullName evidence="5">GntR family transcriptional regulator</fullName>
    </submittedName>
</protein>
<evidence type="ECO:0000259" key="4">
    <source>
        <dbReference type="PROSITE" id="PS50949"/>
    </source>
</evidence>
<dbReference type="CDD" id="cd07377">
    <property type="entry name" value="WHTH_GntR"/>
    <property type="match status" value="1"/>
</dbReference>
<name>A0ABT4M3S9_9BURK</name>
<dbReference type="PROSITE" id="PS50949">
    <property type="entry name" value="HTH_GNTR"/>
    <property type="match status" value="1"/>
</dbReference>
<dbReference type="InterPro" id="IPR036390">
    <property type="entry name" value="WH_DNA-bd_sf"/>
</dbReference>
<organism evidence="5 6">
    <name type="scientific">Castellaniella denitrificans</name>
    <dbReference type="NCBI Taxonomy" id="56119"/>
    <lineage>
        <taxon>Bacteria</taxon>
        <taxon>Pseudomonadati</taxon>
        <taxon>Pseudomonadota</taxon>
        <taxon>Betaproteobacteria</taxon>
        <taxon>Burkholderiales</taxon>
        <taxon>Alcaligenaceae</taxon>
        <taxon>Castellaniella</taxon>
    </lineage>
</organism>
<dbReference type="SMART" id="SM00895">
    <property type="entry name" value="FCD"/>
    <property type="match status" value="1"/>
</dbReference>
<accession>A0ABT4M3S9</accession>
<dbReference type="Pfam" id="PF00392">
    <property type="entry name" value="GntR"/>
    <property type="match status" value="1"/>
</dbReference>
<dbReference type="PANTHER" id="PTHR43537">
    <property type="entry name" value="TRANSCRIPTIONAL REGULATOR, GNTR FAMILY"/>
    <property type="match status" value="1"/>
</dbReference>
<evidence type="ECO:0000256" key="2">
    <source>
        <dbReference type="ARBA" id="ARBA00023125"/>
    </source>
</evidence>
<dbReference type="Gene3D" id="1.10.10.10">
    <property type="entry name" value="Winged helix-like DNA-binding domain superfamily/Winged helix DNA-binding domain"/>
    <property type="match status" value="1"/>
</dbReference>
<reference evidence="5" key="1">
    <citation type="submission" date="2022-12" db="EMBL/GenBank/DDBJ databases">
        <title>Bacterial isolates from different developmental stages of Nematostella vectensis.</title>
        <authorList>
            <person name="Fraune S."/>
        </authorList>
    </citation>
    <scope>NUCLEOTIDE SEQUENCE</scope>
    <source>
        <strain evidence="5">G21619-S1</strain>
    </source>
</reference>
<keyword evidence="1" id="KW-0805">Transcription regulation</keyword>
<evidence type="ECO:0000256" key="3">
    <source>
        <dbReference type="ARBA" id="ARBA00023163"/>
    </source>
</evidence>
<dbReference type="Gene3D" id="1.20.120.530">
    <property type="entry name" value="GntR ligand-binding domain-like"/>
    <property type="match status" value="1"/>
</dbReference>
<dbReference type="InterPro" id="IPR036388">
    <property type="entry name" value="WH-like_DNA-bd_sf"/>
</dbReference>
<sequence>MEQASSQRIPLKRQNLASMLVDDLRKRLLCGEFSGGTLLRQEQLAQEYGVSRMPVREALRQLDSEGLVIMQANRGATVSELSLAEIDEIFDLRAVLELDLLERAIPNMTQASIAKSRRILEELDEAYANRDIARWGALNGKFHMSLYEPSGRSISLSLVNRISLQVDRYLRLQISRTEAMTDGAVEHKSMLDLCGQGKTAEALAMLATHIQRTKDQLISILSARHGG</sequence>
<dbReference type="SMART" id="SM00345">
    <property type="entry name" value="HTH_GNTR"/>
    <property type="match status" value="1"/>
</dbReference>
<evidence type="ECO:0000313" key="5">
    <source>
        <dbReference type="EMBL" id="MCZ4329964.1"/>
    </source>
</evidence>
<dbReference type="EMBL" id="JAPWHE010000004">
    <property type="protein sequence ID" value="MCZ4329964.1"/>
    <property type="molecule type" value="Genomic_DNA"/>
</dbReference>
<comment type="caution">
    <text evidence="5">The sequence shown here is derived from an EMBL/GenBank/DDBJ whole genome shotgun (WGS) entry which is preliminary data.</text>
</comment>
<dbReference type="SUPFAM" id="SSF48008">
    <property type="entry name" value="GntR ligand-binding domain-like"/>
    <property type="match status" value="1"/>
</dbReference>
<dbReference type="InterPro" id="IPR008920">
    <property type="entry name" value="TF_FadR/GntR_C"/>
</dbReference>
<dbReference type="Proteomes" id="UP001068379">
    <property type="component" value="Unassembled WGS sequence"/>
</dbReference>
<keyword evidence="6" id="KW-1185">Reference proteome</keyword>
<dbReference type="RefSeq" id="WP_269358165.1">
    <property type="nucleotide sequence ID" value="NZ_JAPWHE010000004.1"/>
</dbReference>
<feature type="domain" description="HTH gntR-type" evidence="4">
    <location>
        <begin position="14"/>
        <end position="81"/>
    </location>
</feature>
<dbReference type="Pfam" id="PF07729">
    <property type="entry name" value="FCD"/>
    <property type="match status" value="1"/>
</dbReference>
<dbReference type="PANTHER" id="PTHR43537:SF41">
    <property type="entry name" value="TRANSCRIPTIONAL REGULATORY PROTEIN"/>
    <property type="match status" value="1"/>
</dbReference>
<dbReference type="InterPro" id="IPR011711">
    <property type="entry name" value="GntR_C"/>
</dbReference>
<evidence type="ECO:0000313" key="6">
    <source>
        <dbReference type="Proteomes" id="UP001068379"/>
    </source>
</evidence>
<keyword evidence="2" id="KW-0238">DNA-binding</keyword>
<dbReference type="SUPFAM" id="SSF46785">
    <property type="entry name" value="Winged helix' DNA-binding domain"/>
    <property type="match status" value="1"/>
</dbReference>
<dbReference type="PRINTS" id="PR00035">
    <property type="entry name" value="HTHGNTR"/>
</dbReference>